<organism evidence="4 5">
    <name type="scientific">Streptomyces natalensis ATCC 27448</name>
    <dbReference type="NCBI Taxonomy" id="1240678"/>
    <lineage>
        <taxon>Bacteria</taxon>
        <taxon>Bacillati</taxon>
        <taxon>Actinomycetota</taxon>
        <taxon>Actinomycetes</taxon>
        <taxon>Kitasatosporales</taxon>
        <taxon>Streptomycetaceae</taxon>
        <taxon>Streptomyces</taxon>
    </lineage>
</organism>
<proteinExistence type="predicted"/>
<accession>A0A0D7CDG1</accession>
<evidence type="ECO:0000313" key="4">
    <source>
        <dbReference type="EMBL" id="KIZ13382.1"/>
    </source>
</evidence>
<sequence>MKALLVTHGSRGDVQPYLALAGGLTAAGHDVTLMGPYAFSELAASAGVPYVPIADGPLELLADPVVQRANEDRRGLRGVVRGVRWLGRNRPHYLKLLEDLTAKVKGQPRPDVVVFAPWMPAHHLAEWLRVPAVPVCLQPGWVPTPDLVNPHLSGRRVPSSLSRASYVCAEWPVRLLYAPALSRLRRESLGLSGRGSKLSILSRPDGRPATVLQAFDPCVLPGTPRYPPTTHTTGFWHQPAKGEWRMPADLRSFLDAGNRPVYIGFGSMAGSRSAERSRAVLAAVRQAGVRAVIATGWGGVTVPEEEQGRAVDEVFFVDQAPHERLFAHMAAIVHHGGAGTTASALRSGRPQVVCPFTFDQPFWAQRMHALGLAPAPLAQYDLTAGRLAASLHRAVNDRELTEGAEQFGRRIAARNGVEKAVEVLETVVASV</sequence>
<dbReference type="Pfam" id="PF06722">
    <property type="entry name" value="EryCIII-like_C"/>
    <property type="match status" value="1"/>
</dbReference>
<dbReference type="GO" id="GO:0008194">
    <property type="term" value="F:UDP-glycosyltransferase activity"/>
    <property type="evidence" value="ECO:0007669"/>
    <property type="project" value="InterPro"/>
</dbReference>
<dbReference type="Gene3D" id="3.40.50.2000">
    <property type="entry name" value="Glycogen Phosphorylase B"/>
    <property type="match status" value="2"/>
</dbReference>
<protein>
    <submittedName>
        <fullName evidence="4">Uncharacterized protein</fullName>
    </submittedName>
</protein>
<reference evidence="4 5" key="1">
    <citation type="submission" date="2014-09" db="EMBL/GenBank/DDBJ databases">
        <title>Draft genome sequence of Streptomyces natalensis ATCC 27448, producer of the antifungal pimaricin.</title>
        <authorList>
            <person name="Mendes M.V."/>
            <person name="Beites T."/>
            <person name="Pires S."/>
            <person name="Santos C.L."/>
            <person name="Moradas-Ferreira P."/>
        </authorList>
    </citation>
    <scope>NUCLEOTIDE SEQUENCE [LARGE SCALE GENOMIC DNA]</scope>
    <source>
        <strain evidence="4 5">ATCC 27448</strain>
    </source>
</reference>
<dbReference type="InterPro" id="IPR050426">
    <property type="entry name" value="Glycosyltransferase_28"/>
</dbReference>
<name>A0A0D7CDG1_9ACTN</name>
<evidence type="ECO:0000313" key="5">
    <source>
        <dbReference type="Proteomes" id="UP000032458"/>
    </source>
</evidence>
<feature type="domain" description="Glycosyltransferase family 28 N-terminal" evidence="2">
    <location>
        <begin position="4"/>
        <end position="60"/>
    </location>
</feature>
<dbReference type="InterPro" id="IPR002213">
    <property type="entry name" value="UDP_glucos_trans"/>
</dbReference>
<dbReference type="FunFam" id="3.40.50.2000:FF:000009">
    <property type="entry name" value="Sterol 3-beta-glucosyltransferase UGT80A2"/>
    <property type="match status" value="1"/>
</dbReference>
<evidence type="ECO:0000259" key="3">
    <source>
        <dbReference type="Pfam" id="PF06722"/>
    </source>
</evidence>
<keyword evidence="5" id="KW-1185">Reference proteome</keyword>
<dbReference type="InterPro" id="IPR004276">
    <property type="entry name" value="GlycoTrans_28_N"/>
</dbReference>
<dbReference type="SUPFAM" id="SSF53756">
    <property type="entry name" value="UDP-Glycosyltransferase/glycogen phosphorylase"/>
    <property type="match status" value="1"/>
</dbReference>
<dbReference type="GO" id="GO:0033072">
    <property type="term" value="P:vancomycin biosynthetic process"/>
    <property type="evidence" value="ECO:0007669"/>
    <property type="project" value="UniProtKB-ARBA"/>
</dbReference>
<dbReference type="Pfam" id="PF03033">
    <property type="entry name" value="Glyco_transf_28"/>
    <property type="match status" value="1"/>
</dbReference>
<dbReference type="GO" id="GO:0016758">
    <property type="term" value="F:hexosyltransferase activity"/>
    <property type="evidence" value="ECO:0007669"/>
    <property type="project" value="InterPro"/>
</dbReference>
<evidence type="ECO:0000259" key="2">
    <source>
        <dbReference type="Pfam" id="PF03033"/>
    </source>
</evidence>
<keyword evidence="1" id="KW-0808">Transferase</keyword>
<dbReference type="InterPro" id="IPR010610">
    <property type="entry name" value="EryCIII-like_C"/>
</dbReference>
<gene>
    <name evidence="4" type="ORF">SNA_38700</name>
</gene>
<dbReference type="CDD" id="cd03784">
    <property type="entry name" value="GT1_Gtf-like"/>
    <property type="match status" value="1"/>
</dbReference>
<dbReference type="PANTHER" id="PTHR48050:SF13">
    <property type="entry name" value="STEROL 3-BETA-GLUCOSYLTRANSFERASE UGT80A2"/>
    <property type="match status" value="1"/>
</dbReference>
<evidence type="ECO:0000256" key="1">
    <source>
        <dbReference type="ARBA" id="ARBA00022679"/>
    </source>
</evidence>
<dbReference type="GO" id="GO:0005975">
    <property type="term" value="P:carbohydrate metabolic process"/>
    <property type="evidence" value="ECO:0007669"/>
    <property type="project" value="InterPro"/>
</dbReference>
<comment type="caution">
    <text evidence="4">The sequence shown here is derived from an EMBL/GenBank/DDBJ whole genome shotgun (WGS) entry which is preliminary data.</text>
</comment>
<dbReference type="RefSeq" id="WP_044368780.1">
    <property type="nucleotide sequence ID" value="NZ_JRKI01000063.1"/>
</dbReference>
<feature type="domain" description="Erythromycin biosynthesis protein CIII-like C-terminal" evidence="3">
    <location>
        <begin position="311"/>
        <end position="415"/>
    </location>
</feature>
<dbReference type="EMBL" id="JRKI01000063">
    <property type="protein sequence ID" value="KIZ13382.1"/>
    <property type="molecule type" value="Genomic_DNA"/>
</dbReference>
<dbReference type="PATRIC" id="fig|1240678.4.peg.8242"/>
<dbReference type="PANTHER" id="PTHR48050">
    <property type="entry name" value="STEROL 3-BETA-GLUCOSYLTRANSFERASE"/>
    <property type="match status" value="1"/>
</dbReference>
<dbReference type="Proteomes" id="UP000032458">
    <property type="component" value="Unassembled WGS sequence"/>
</dbReference>
<dbReference type="AlphaFoldDB" id="A0A0D7CDG1"/>